<gene>
    <name evidence="2" type="ORF">ACHAXA_000687</name>
</gene>
<keyword evidence="3" id="KW-1185">Reference proteome</keyword>
<dbReference type="EMBL" id="JALLPB020000816">
    <property type="protein sequence ID" value="KAL3806401.1"/>
    <property type="molecule type" value="Genomic_DNA"/>
</dbReference>
<protein>
    <submittedName>
        <fullName evidence="2">Uncharacterized protein</fullName>
    </submittedName>
</protein>
<sequence length="491" mass="54191">MAKKGWKKDGARPSPRGPAAVTVAEGEAAEGGGGGMGSTGPMSSSSTSSSSSSSSTGGGGGGGGILGLLRDGIDENRRRVDDMTMIEVLTDHPLIRYGKFVFVPTALYYCYLYVRLRRPEYASYATFGLVNLRPAMRGYDTPRQFLVVSSPMSMTHLTSGALRDVLRLEVGHETTTDASWAFVRDGSTSWMHGIRYMNRPNNDDGELVRSVSRICNAERDAHIHMGNFHPRFFGPSRLNCKGDGWDTCWRNECFLALLDEWGCGASTTVKNKNEGGGGCRIVFARSIHQVRNPMHVLEDLVSAHCVGGLEGVVAEPFLLYASALFPDHDYYVDSCIEATGTFLVSYLEAMMDARQRGDIDAYYRIENSSVCDVARAAGLMSPDTTVYMPNHVRIDRICDGDDENDGTGPSLARKEMMSSVEYSDEMTNSGHRTRLGWNDLRGGMYSSKRDKGDKTLQRRFKNMFKAFIYDEKMIPLEYESIAVQKISKGEL</sequence>
<proteinExistence type="predicted"/>
<evidence type="ECO:0000256" key="1">
    <source>
        <dbReference type="SAM" id="MobiDB-lite"/>
    </source>
</evidence>
<comment type="caution">
    <text evidence="2">The sequence shown here is derived from an EMBL/GenBank/DDBJ whole genome shotgun (WGS) entry which is preliminary data.</text>
</comment>
<reference evidence="2 3" key="1">
    <citation type="submission" date="2024-10" db="EMBL/GenBank/DDBJ databases">
        <title>Updated reference genomes for cyclostephanoid diatoms.</title>
        <authorList>
            <person name="Roberts W.R."/>
            <person name="Alverson A.J."/>
        </authorList>
    </citation>
    <scope>NUCLEOTIDE SEQUENCE [LARGE SCALE GENOMIC DNA]</scope>
    <source>
        <strain evidence="2 3">AJA228-03</strain>
    </source>
</reference>
<feature type="compositionally biased region" description="Gly residues" evidence="1">
    <location>
        <begin position="29"/>
        <end position="38"/>
    </location>
</feature>
<evidence type="ECO:0000313" key="2">
    <source>
        <dbReference type="EMBL" id="KAL3806401.1"/>
    </source>
</evidence>
<name>A0ABD3R450_9STRA</name>
<organism evidence="2 3">
    <name type="scientific">Cyclostephanos tholiformis</name>
    <dbReference type="NCBI Taxonomy" id="382380"/>
    <lineage>
        <taxon>Eukaryota</taxon>
        <taxon>Sar</taxon>
        <taxon>Stramenopiles</taxon>
        <taxon>Ochrophyta</taxon>
        <taxon>Bacillariophyta</taxon>
        <taxon>Coscinodiscophyceae</taxon>
        <taxon>Thalassiosirophycidae</taxon>
        <taxon>Stephanodiscales</taxon>
        <taxon>Stephanodiscaceae</taxon>
        <taxon>Cyclostephanos</taxon>
    </lineage>
</organism>
<evidence type="ECO:0000313" key="3">
    <source>
        <dbReference type="Proteomes" id="UP001530377"/>
    </source>
</evidence>
<dbReference type="Proteomes" id="UP001530377">
    <property type="component" value="Unassembled WGS sequence"/>
</dbReference>
<feature type="region of interest" description="Disordered" evidence="1">
    <location>
        <begin position="1"/>
        <end position="64"/>
    </location>
</feature>
<accession>A0ABD3R450</accession>
<dbReference type="AlphaFoldDB" id="A0ABD3R450"/>
<feature type="compositionally biased region" description="Low complexity" evidence="1">
    <location>
        <begin position="39"/>
        <end position="55"/>
    </location>
</feature>